<evidence type="ECO:0000313" key="11">
    <source>
        <dbReference type="Proteomes" id="UP001147747"/>
    </source>
</evidence>
<dbReference type="InterPro" id="IPR044772">
    <property type="entry name" value="NO3_transporter"/>
</dbReference>
<feature type="transmembrane region" description="Helical" evidence="8">
    <location>
        <begin position="129"/>
        <end position="153"/>
    </location>
</feature>
<comment type="subcellular location">
    <subcellularLocation>
        <location evidence="8">Cell membrane</location>
        <topology evidence="8">Multi-pass membrane protein</topology>
    </subcellularLocation>
    <subcellularLocation>
        <location evidence="1">Membrane</location>
        <topology evidence="1">Multi-pass membrane protein</topology>
    </subcellularLocation>
</comment>
<sequence length="516" mass="55632">MAANFGKLLFVSPEIHPGTRKAKSIPVLNPFDQYGRVFFFSWMGFMVAFLSWYAFPPLLSVTIKKDLHMTQEDIANSNIVALLATLIVRLIAGPLCDRFGPRLVFVGLLLCGAIPTAMAGLVTTPKGLIALRFFVGILGGTFVPCQVWCTGFFDKKIVGTANSLAGGWGNAGGGITYFLMPAIYDSFVNDRGLTPHQAWRVSYIVPFIIITAVALGMLFLCEDTPTGKWSERHLWAKEMSSPVSPGSPSDGNIVNINSMLPSANPSGPPSVYDSTIDVEKKGTQSPRISDRDASGMGQIQLLKNDTVVTLSRKDAFRVAFSLSTMAVAIPYACSFGSELAINSILGTYYSKNFPTMGQTESGQWAAMFGLLNVVFRPAGGFFGDLIYRYTGNIWAKKLLLSFLGLGMGAFQLAIGFSNPMSQSQMFGLIAGLAFFLEACNGANFAVVPHVHPYANGVVSGIVGGFGNLGGIIFAIIFRYNGSDYGRSMWIIGVISLAANLAVSWIRPVPKNPLFES</sequence>
<reference evidence="10" key="1">
    <citation type="submission" date="2022-12" db="EMBL/GenBank/DDBJ databases">
        <authorList>
            <person name="Petersen C."/>
        </authorList>
    </citation>
    <scope>NUCLEOTIDE SEQUENCE</scope>
    <source>
        <strain evidence="10">IBT 29677</strain>
    </source>
</reference>
<accession>A0A9W9VYR0</accession>
<dbReference type="RefSeq" id="XP_056487389.1">
    <property type="nucleotide sequence ID" value="XM_056631838.1"/>
</dbReference>
<evidence type="ECO:0000256" key="6">
    <source>
        <dbReference type="ARBA" id="ARBA00023063"/>
    </source>
</evidence>
<organism evidence="10 11">
    <name type="scientific">Penicillium cosmopolitanum</name>
    <dbReference type="NCBI Taxonomy" id="1131564"/>
    <lineage>
        <taxon>Eukaryota</taxon>
        <taxon>Fungi</taxon>
        <taxon>Dikarya</taxon>
        <taxon>Ascomycota</taxon>
        <taxon>Pezizomycotina</taxon>
        <taxon>Eurotiomycetes</taxon>
        <taxon>Eurotiomycetidae</taxon>
        <taxon>Eurotiales</taxon>
        <taxon>Aspergillaceae</taxon>
        <taxon>Penicillium</taxon>
    </lineage>
</organism>
<keyword evidence="11" id="KW-1185">Reference proteome</keyword>
<dbReference type="NCBIfam" id="TIGR00886">
    <property type="entry name" value="2A0108"/>
    <property type="match status" value="1"/>
</dbReference>
<dbReference type="PROSITE" id="PS50850">
    <property type="entry name" value="MFS"/>
    <property type="match status" value="1"/>
</dbReference>
<dbReference type="Pfam" id="PF07690">
    <property type="entry name" value="MFS_1"/>
    <property type="match status" value="1"/>
</dbReference>
<keyword evidence="6 8" id="KW-0534">Nitrate assimilation</keyword>
<feature type="transmembrane region" description="Helical" evidence="8">
    <location>
        <begin position="364"/>
        <end position="387"/>
    </location>
</feature>
<feature type="transmembrane region" description="Helical" evidence="8">
    <location>
        <begin position="393"/>
        <end position="414"/>
    </location>
</feature>
<evidence type="ECO:0000259" key="9">
    <source>
        <dbReference type="PROSITE" id="PS50850"/>
    </source>
</evidence>
<dbReference type="PANTHER" id="PTHR23515">
    <property type="entry name" value="HIGH-AFFINITY NITRATE TRANSPORTER 2.3"/>
    <property type="match status" value="1"/>
</dbReference>
<protein>
    <recommendedName>
        <fullName evidence="8">Nitrate/nitrite transporter</fullName>
    </recommendedName>
</protein>
<keyword evidence="7 8" id="KW-0472">Membrane</keyword>
<feature type="transmembrane region" description="Helical" evidence="8">
    <location>
        <begin position="426"/>
        <end position="447"/>
    </location>
</feature>
<gene>
    <name evidence="10" type="ORF">N7509_007201</name>
</gene>
<dbReference type="EMBL" id="JAPZBU010000008">
    <property type="protein sequence ID" value="KAJ5391711.1"/>
    <property type="molecule type" value="Genomic_DNA"/>
</dbReference>
<reference evidence="10" key="2">
    <citation type="journal article" date="2023" name="IMA Fungus">
        <title>Comparative genomic study of the Penicillium genus elucidates a diverse pangenome and 15 lateral gene transfer events.</title>
        <authorList>
            <person name="Petersen C."/>
            <person name="Sorensen T."/>
            <person name="Nielsen M.R."/>
            <person name="Sondergaard T.E."/>
            <person name="Sorensen J.L."/>
            <person name="Fitzpatrick D.A."/>
            <person name="Frisvad J.C."/>
            <person name="Nielsen K.L."/>
        </authorList>
    </citation>
    <scope>NUCLEOTIDE SEQUENCE</scope>
    <source>
        <strain evidence="10">IBT 29677</strain>
    </source>
</reference>
<dbReference type="GO" id="GO:0015112">
    <property type="term" value="F:nitrate transmembrane transporter activity"/>
    <property type="evidence" value="ECO:0007669"/>
    <property type="project" value="UniProtKB-UniRule"/>
</dbReference>
<evidence type="ECO:0000256" key="2">
    <source>
        <dbReference type="ARBA" id="ARBA00008432"/>
    </source>
</evidence>
<feature type="transmembrane region" description="Helical" evidence="8">
    <location>
        <begin position="203"/>
        <end position="221"/>
    </location>
</feature>
<evidence type="ECO:0000313" key="10">
    <source>
        <dbReference type="EMBL" id="KAJ5391711.1"/>
    </source>
</evidence>
<feature type="transmembrane region" description="Helical" evidence="8">
    <location>
        <begin position="488"/>
        <end position="506"/>
    </location>
</feature>
<name>A0A9W9VYR0_9EURO</name>
<dbReference type="AlphaFoldDB" id="A0A9W9VYR0"/>
<keyword evidence="3 8" id="KW-0813">Transport</keyword>
<dbReference type="GO" id="GO:0005886">
    <property type="term" value="C:plasma membrane"/>
    <property type="evidence" value="ECO:0007669"/>
    <property type="project" value="UniProtKB-SubCell"/>
</dbReference>
<feature type="transmembrane region" description="Helical" evidence="8">
    <location>
        <begin position="165"/>
        <end position="183"/>
    </location>
</feature>
<evidence type="ECO:0000256" key="7">
    <source>
        <dbReference type="ARBA" id="ARBA00023136"/>
    </source>
</evidence>
<proteinExistence type="inferred from homology"/>
<keyword evidence="4 8" id="KW-0812">Transmembrane</keyword>
<feature type="transmembrane region" description="Helical" evidence="8">
    <location>
        <begin position="453"/>
        <end position="476"/>
    </location>
</feature>
<evidence type="ECO:0000256" key="3">
    <source>
        <dbReference type="ARBA" id="ARBA00022448"/>
    </source>
</evidence>
<comment type="caution">
    <text evidence="10">The sequence shown here is derived from an EMBL/GenBank/DDBJ whole genome shotgun (WGS) entry which is preliminary data.</text>
</comment>
<evidence type="ECO:0000256" key="5">
    <source>
        <dbReference type="ARBA" id="ARBA00022989"/>
    </source>
</evidence>
<dbReference type="SUPFAM" id="SSF103473">
    <property type="entry name" value="MFS general substrate transporter"/>
    <property type="match status" value="1"/>
</dbReference>
<dbReference type="InterPro" id="IPR020846">
    <property type="entry name" value="MFS_dom"/>
</dbReference>
<dbReference type="FunFam" id="1.20.1250.20:FF:000382">
    <property type="entry name" value="Nitrate transporter CrnA"/>
    <property type="match status" value="1"/>
</dbReference>
<dbReference type="InterPro" id="IPR004737">
    <property type="entry name" value="NO3_transporter_NarK/NarU-like"/>
</dbReference>
<dbReference type="CDD" id="cd17341">
    <property type="entry name" value="MFS_NRT2_like"/>
    <property type="match status" value="1"/>
</dbReference>
<feature type="transmembrane region" description="Helical" evidence="8">
    <location>
        <begin position="104"/>
        <end position="123"/>
    </location>
</feature>
<evidence type="ECO:0000256" key="8">
    <source>
        <dbReference type="RuleBase" id="RU366033"/>
    </source>
</evidence>
<dbReference type="GO" id="GO:0042128">
    <property type="term" value="P:nitrate assimilation"/>
    <property type="evidence" value="ECO:0007669"/>
    <property type="project" value="UniProtKB-UniRule"/>
</dbReference>
<feature type="transmembrane region" description="Helical" evidence="8">
    <location>
        <begin position="37"/>
        <end position="55"/>
    </location>
</feature>
<dbReference type="GO" id="GO:0015113">
    <property type="term" value="F:nitrite transmembrane transporter activity"/>
    <property type="evidence" value="ECO:0007669"/>
    <property type="project" value="InterPro"/>
</dbReference>
<feature type="transmembrane region" description="Helical" evidence="8">
    <location>
        <begin position="75"/>
        <end position="92"/>
    </location>
</feature>
<dbReference type="GeneID" id="81370818"/>
<dbReference type="InterPro" id="IPR036259">
    <property type="entry name" value="MFS_trans_sf"/>
</dbReference>
<dbReference type="OrthoDB" id="434240at2759"/>
<dbReference type="InterPro" id="IPR011701">
    <property type="entry name" value="MFS"/>
</dbReference>
<feature type="domain" description="Major facilitator superfamily (MFS) profile" evidence="9">
    <location>
        <begin position="37"/>
        <end position="510"/>
    </location>
</feature>
<evidence type="ECO:0000256" key="1">
    <source>
        <dbReference type="ARBA" id="ARBA00004141"/>
    </source>
</evidence>
<evidence type="ECO:0000256" key="4">
    <source>
        <dbReference type="ARBA" id="ARBA00022692"/>
    </source>
</evidence>
<keyword evidence="8" id="KW-1003">Cell membrane</keyword>
<dbReference type="Proteomes" id="UP001147747">
    <property type="component" value="Unassembled WGS sequence"/>
</dbReference>
<comment type="similarity">
    <text evidence="2 8">Belongs to the major facilitator superfamily. Nitrate/nitrite porter (TC 2.A.1.8) family.</text>
</comment>
<dbReference type="Gene3D" id="1.20.1250.20">
    <property type="entry name" value="MFS general substrate transporter like domains"/>
    <property type="match status" value="2"/>
</dbReference>
<keyword evidence="5 8" id="KW-1133">Transmembrane helix</keyword>